<reference evidence="7" key="1">
    <citation type="submission" date="2023-05" db="EMBL/GenBank/DDBJ databases">
        <authorList>
            <person name="Huff M."/>
        </authorList>
    </citation>
    <scope>NUCLEOTIDE SEQUENCE</scope>
</reference>
<evidence type="ECO:0000256" key="2">
    <source>
        <dbReference type="ARBA" id="ARBA00023015"/>
    </source>
</evidence>
<dbReference type="EMBL" id="OU503050">
    <property type="protein sequence ID" value="CAI9777446.1"/>
    <property type="molecule type" value="Genomic_DNA"/>
</dbReference>
<dbReference type="Proteomes" id="UP000834106">
    <property type="component" value="Chromosome 15"/>
</dbReference>
<dbReference type="InterPro" id="IPR044810">
    <property type="entry name" value="WRKY_plant"/>
</dbReference>
<protein>
    <recommendedName>
        <fullName evidence="6">WRKY domain-containing protein</fullName>
    </recommendedName>
</protein>
<comment type="subcellular location">
    <subcellularLocation>
        <location evidence="1">Nucleus</location>
    </subcellularLocation>
</comment>
<keyword evidence="8" id="KW-1185">Reference proteome</keyword>
<evidence type="ECO:0000256" key="5">
    <source>
        <dbReference type="ARBA" id="ARBA00023242"/>
    </source>
</evidence>
<dbReference type="GO" id="GO:0005516">
    <property type="term" value="F:calmodulin binding"/>
    <property type="evidence" value="ECO:0007669"/>
    <property type="project" value="UniProtKB-ARBA"/>
</dbReference>
<evidence type="ECO:0000313" key="7">
    <source>
        <dbReference type="EMBL" id="CAI9777446.1"/>
    </source>
</evidence>
<dbReference type="Gene3D" id="2.20.25.80">
    <property type="entry name" value="WRKY domain"/>
    <property type="match status" value="1"/>
</dbReference>
<dbReference type="FunFam" id="2.20.25.80:FF:000004">
    <property type="entry name" value="WRKY transcription factor 65"/>
    <property type="match status" value="1"/>
</dbReference>
<dbReference type="InterPro" id="IPR003657">
    <property type="entry name" value="WRKY_dom"/>
</dbReference>
<evidence type="ECO:0000256" key="3">
    <source>
        <dbReference type="ARBA" id="ARBA00023125"/>
    </source>
</evidence>
<gene>
    <name evidence="7" type="ORF">FPE_LOCUS24876</name>
</gene>
<evidence type="ECO:0000259" key="6">
    <source>
        <dbReference type="PROSITE" id="PS50811"/>
    </source>
</evidence>
<dbReference type="Pfam" id="PF03106">
    <property type="entry name" value="WRKY"/>
    <property type="match status" value="1"/>
</dbReference>
<feature type="domain" description="WRKY" evidence="6">
    <location>
        <begin position="193"/>
        <end position="259"/>
    </location>
</feature>
<evidence type="ECO:0000256" key="4">
    <source>
        <dbReference type="ARBA" id="ARBA00023163"/>
    </source>
</evidence>
<keyword evidence="3" id="KW-0238">DNA-binding</keyword>
<dbReference type="Pfam" id="PF10533">
    <property type="entry name" value="Plant_zn_clust"/>
    <property type="match status" value="1"/>
</dbReference>
<evidence type="ECO:0000313" key="8">
    <source>
        <dbReference type="Proteomes" id="UP000834106"/>
    </source>
</evidence>
<dbReference type="GO" id="GO:0005634">
    <property type="term" value="C:nucleus"/>
    <property type="evidence" value="ECO:0007669"/>
    <property type="project" value="UniProtKB-SubCell"/>
</dbReference>
<organism evidence="7 8">
    <name type="scientific">Fraxinus pennsylvanica</name>
    <dbReference type="NCBI Taxonomy" id="56036"/>
    <lineage>
        <taxon>Eukaryota</taxon>
        <taxon>Viridiplantae</taxon>
        <taxon>Streptophyta</taxon>
        <taxon>Embryophyta</taxon>
        <taxon>Tracheophyta</taxon>
        <taxon>Spermatophyta</taxon>
        <taxon>Magnoliopsida</taxon>
        <taxon>eudicotyledons</taxon>
        <taxon>Gunneridae</taxon>
        <taxon>Pentapetalae</taxon>
        <taxon>asterids</taxon>
        <taxon>lamiids</taxon>
        <taxon>Lamiales</taxon>
        <taxon>Oleaceae</taxon>
        <taxon>Oleeae</taxon>
        <taxon>Fraxinus</taxon>
    </lineage>
</organism>
<sequence length="275" mass="30552">MVVELMKNYSKIKSFVSESEETAATMEMECKTVADLAMNKFKKVISLVGRSRIGHARFRRAPVAPPPPSPPPTSFSLLSNRVTELEHFSNEEPDNKIYCPKPINQVPPSIGAVNQNSEKTVNFSYSPAISGANSFTQVSSAAKPPSSSLKRKCTLSENVLSVKCNETSGQCHCSKRRKQRVKMVIRVPAIGTRISDIPPDNYSWRKYGQKPIKGSPYPRSYYKCSSVNGCPARKHVERALDEPTMLIVTYEGDHKHSLSNAQTNNFILESSRGKV</sequence>
<dbReference type="PROSITE" id="PS50811">
    <property type="entry name" value="WRKY"/>
    <property type="match status" value="1"/>
</dbReference>
<dbReference type="GO" id="GO:0043565">
    <property type="term" value="F:sequence-specific DNA binding"/>
    <property type="evidence" value="ECO:0007669"/>
    <property type="project" value="InterPro"/>
</dbReference>
<dbReference type="AlphaFoldDB" id="A0AAD2E7C4"/>
<dbReference type="PANTHER" id="PTHR31282">
    <property type="entry name" value="WRKY TRANSCRIPTION FACTOR 21-RELATED"/>
    <property type="match status" value="1"/>
</dbReference>
<dbReference type="InterPro" id="IPR018872">
    <property type="entry name" value="Zn-cluster-dom"/>
</dbReference>
<proteinExistence type="predicted"/>
<keyword evidence="2" id="KW-0805">Transcription regulation</keyword>
<name>A0AAD2E7C4_9LAMI</name>
<dbReference type="InterPro" id="IPR036576">
    <property type="entry name" value="WRKY_dom_sf"/>
</dbReference>
<dbReference type="SUPFAM" id="SSF118290">
    <property type="entry name" value="WRKY DNA-binding domain"/>
    <property type="match status" value="1"/>
</dbReference>
<keyword evidence="4" id="KW-0804">Transcription</keyword>
<dbReference type="SMART" id="SM00774">
    <property type="entry name" value="WRKY"/>
    <property type="match status" value="1"/>
</dbReference>
<dbReference type="GO" id="GO:0003700">
    <property type="term" value="F:DNA-binding transcription factor activity"/>
    <property type="evidence" value="ECO:0007669"/>
    <property type="project" value="InterPro"/>
</dbReference>
<keyword evidence="5" id="KW-0539">Nucleus</keyword>
<accession>A0AAD2E7C4</accession>
<evidence type="ECO:0000256" key="1">
    <source>
        <dbReference type="ARBA" id="ARBA00004123"/>
    </source>
</evidence>